<dbReference type="Pfam" id="PF01966">
    <property type="entry name" value="HD"/>
    <property type="match status" value="1"/>
</dbReference>
<dbReference type="GO" id="GO:0006203">
    <property type="term" value="P:dGTP catabolic process"/>
    <property type="evidence" value="ECO:0007669"/>
    <property type="project" value="TreeGrafter"/>
</dbReference>
<dbReference type="InterPro" id="IPR006674">
    <property type="entry name" value="HD_domain"/>
</dbReference>
<proteinExistence type="inferred from homology"/>
<protein>
    <recommendedName>
        <fullName evidence="2">Deoxyguanosinetriphosphate triphosphohydrolase-like protein</fullName>
    </recommendedName>
</protein>
<dbReference type="InterPro" id="IPR006261">
    <property type="entry name" value="dGTPase"/>
</dbReference>
<dbReference type="Pfam" id="PF13286">
    <property type="entry name" value="HD_assoc"/>
    <property type="match status" value="1"/>
</dbReference>
<evidence type="ECO:0000313" key="4">
    <source>
        <dbReference type="EMBL" id="ACT17513.1"/>
    </source>
</evidence>
<gene>
    <name evidence="4" type="ordered locus">GM21_1457</name>
</gene>
<organism evidence="4">
    <name type="scientific">Geobacter sp. (strain M21)</name>
    <dbReference type="NCBI Taxonomy" id="443144"/>
    <lineage>
        <taxon>Bacteria</taxon>
        <taxon>Pseudomonadati</taxon>
        <taxon>Thermodesulfobacteriota</taxon>
        <taxon>Desulfuromonadia</taxon>
        <taxon>Geobacterales</taxon>
        <taxon>Geobacteraceae</taxon>
        <taxon>Geobacter</taxon>
    </lineage>
</organism>
<name>C6E4Y4_GEOSM</name>
<dbReference type="PROSITE" id="PS51831">
    <property type="entry name" value="HD"/>
    <property type="match status" value="1"/>
</dbReference>
<accession>C6E4Y4</accession>
<dbReference type="Gene3D" id="1.10.3210.10">
    <property type="entry name" value="Hypothetical protein af1432"/>
    <property type="match status" value="1"/>
</dbReference>
<keyword evidence="1 2" id="KW-0378">Hydrolase</keyword>
<dbReference type="SMART" id="SM00471">
    <property type="entry name" value="HDc"/>
    <property type="match status" value="1"/>
</dbReference>
<dbReference type="InterPro" id="IPR023023">
    <property type="entry name" value="dNTPase_2"/>
</dbReference>
<dbReference type="PANTHER" id="PTHR11373:SF40">
    <property type="entry name" value="DEOXYGUANOSINETRIPHOSPHATE TRIPHOSPHOHYDROLASE-LIKE PROTEIN 2"/>
    <property type="match status" value="1"/>
</dbReference>
<dbReference type="KEGG" id="gem:GM21_1457"/>
<dbReference type="AlphaFoldDB" id="C6E4Y4"/>
<evidence type="ECO:0000259" key="3">
    <source>
        <dbReference type="PROSITE" id="PS51831"/>
    </source>
</evidence>
<dbReference type="GO" id="GO:0008832">
    <property type="term" value="F:dGTPase activity"/>
    <property type="evidence" value="ECO:0007669"/>
    <property type="project" value="TreeGrafter"/>
</dbReference>
<evidence type="ECO:0000256" key="1">
    <source>
        <dbReference type="ARBA" id="ARBA00022801"/>
    </source>
</evidence>
<dbReference type="NCBIfam" id="TIGR01353">
    <property type="entry name" value="dGTP_triPase"/>
    <property type="match status" value="1"/>
</dbReference>
<dbReference type="SUPFAM" id="SSF109604">
    <property type="entry name" value="HD-domain/PDEase-like"/>
    <property type="match status" value="1"/>
</dbReference>
<dbReference type="CDD" id="cd00077">
    <property type="entry name" value="HDc"/>
    <property type="match status" value="1"/>
</dbReference>
<dbReference type="HAMAP" id="MF_01212">
    <property type="entry name" value="dGTPase_type2"/>
    <property type="match status" value="1"/>
</dbReference>
<dbReference type="PANTHER" id="PTHR11373">
    <property type="entry name" value="DEOXYNUCLEOSIDE TRIPHOSPHATE TRIPHOSPHOHYDROLASE"/>
    <property type="match status" value="1"/>
</dbReference>
<sequence length="414" mass="47999">MSIYSKETIDYAQELAREIGQYDLRFYRSAVDEEERARNDYQRDYARVLYSSSFRRLQGKMQLLGIDDAHFHRNRLTHSLEVAQIARTIAASLGIPDHIVAETCSLAHDLGNPPFGHQGEVILNELANPIGGYEGNAQTFRILNFLEKKSHTYRGLNLTFRTLMGVVKYFYNKESNSKKFLYDDDFALLDQVCSALGLKYRRTIDMQIMDLADEIAYAAHDLDDALSFNMLSIDELIYEFKINKEYSDAFEVLKEIVKECQSFGFSSKELSTSEEYTFLFRKELTSKIVSKLINDIHVSDQNTNKELSLCFNKYEGLAVGLKKLLFKAILRKTSVQIYEKKGEKVIRGLFQVYSDPTFNKGQILLPPEYRQGKSERQKSRYVIDYIAGMMDSFAMHEYVKYFGHNSLERIYRDV</sequence>
<dbReference type="HOGENOM" id="CLU_028163_0_0_7"/>
<dbReference type="InterPro" id="IPR050135">
    <property type="entry name" value="dGTPase-like"/>
</dbReference>
<dbReference type="EMBL" id="CP001661">
    <property type="protein sequence ID" value="ACT17513.1"/>
    <property type="molecule type" value="Genomic_DNA"/>
</dbReference>
<dbReference type="InterPro" id="IPR026875">
    <property type="entry name" value="PHydrolase_assoc_dom"/>
</dbReference>
<feature type="domain" description="HD" evidence="3">
    <location>
        <begin position="75"/>
        <end position="218"/>
    </location>
</feature>
<evidence type="ECO:0000256" key="2">
    <source>
        <dbReference type="HAMAP-Rule" id="MF_01212"/>
    </source>
</evidence>
<dbReference type="InterPro" id="IPR003607">
    <property type="entry name" value="HD/PDEase_dom"/>
</dbReference>
<comment type="similarity">
    <text evidence="2">Belongs to the dGTPase family. Type 2 subfamily.</text>
</comment>
<dbReference type="STRING" id="443144.GM21_1457"/>
<reference evidence="4" key="1">
    <citation type="submission" date="2009-07" db="EMBL/GenBank/DDBJ databases">
        <title>Complete sequence of Geobacter sp. M21.</title>
        <authorList>
            <consortium name="US DOE Joint Genome Institute"/>
            <person name="Lucas S."/>
            <person name="Copeland A."/>
            <person name="Lapidus A."/>
            <person name="Glavina del Rio T."/>
            <person name="Dalin E."/>
            <person name="Tice H."/>
            <person name="Bruce D."/>
            <person name="Goodwin L."/>
            <person name="Pitluck S."/>
            <person name="Saunders E."/>
            <person name="Brettin T."/>
            <person name="Detter J.C."/>
            <person name="Han C."/>
            <person name="Larimer F."/>
            <person name="Land M."/>
            <person name="Hauser L."/>
            <person name="Kyrpides N."/>
            <person name="Ovchinnikova G."/>
            <person name="Lovley D."/>
        </authorList>
    </citation>
    <scope>NUCLEOTIDE SEQUENCE [LARGE SCALE GENOMIC DNA]</scope>
    <source>
        <strain evidence="4">M21</strain>
    </source>
</reference>
<dbReference type="eggNOG" id="COG0232">
    <property type="taxonomic scope" value="Bacteria"/>
</dbReference>